<feature type="transmembrane region" description="Helical" evidence="1">
    <location>
        <begin position="127"/>
        <end position="153"/>
    </location>
</feature>
<sequence length="202" mass="20866">MVRQRLSLTIGAIRTALTRGESLLIAIGVAFVYLLGYLYAIGDLSIREGVGVGIEVPVEEPLVHMLGRTGPASFEAVAFVDLEPFRLLFSPLNTLLGLGLAALVGINLALSYLAITQPRSCGIGAGSGLLASIPALLSGSACCAPVVLVVLGIQASGLLLTAMTWLLPIGIVLLIGSLVCLAGKIDPTLYRTHMESSAARGS</sequence>
<evidence type="ECO:0000313" key="3">
    <source>
        <dbReference type="Proteomes" id="UP001202674"/>
    </source>
</evidence>
<keyword evidence="1" id="KW-0812">Transmembrane</keyword>
<feature type="transmembrane region" description="Helical" evidence="1">
    <location>
        <begin position="95"/>
        <end position="115"/>
    </location>
</feature>
<evidence type="ECO:0000256" key="1">
    <source>
        <dbReference type="SAM" id="Phobius"/>
    </source>
</evidence>
<dbReference type="AlphaFoldDB" id="A0AAE3FRW3"/>
<dbReference type="EMBL" id="JAKRVY010000007">
    <property type="protein sequence ID" value="MCL9814472.1"/>
    <property type="molecule type" value="Genomic_DNA"/>
</dbReference>
<proteinExistence type="predicted"/>
<organism evidence="2 3">
    <name type="scientific">Natranaeroarchaeum aerophilus</name>
    <dbReference type="NCBI Taxonomy" id="2917711"/>
    <lineage>
        <taxon>Archaea</taxon>
        <taxon>Methanobacteriati</taxon>
        <taxon>Methanobacteriota</taxon>
        <taxon>Stenosarchaea group</taxon>
        <taxon>Halobacteria</taxon>
        <taxon>Halobacteriales</taxon>
        <taxon>Natronoarchaeaceae</taxon>
        <taxon>Natranaeroarchaeum</taxon>
    </lineage>
</organism>
<keyword evidence="1" id="KW-1133">Transmembrane helix</keyword>
<name>A0AAE3FRW3_9EURY</name>
<protein>
    <submittedName>
        <fullName evidence="2">Uncharacterized protein</fullName>
    </submittedName>
</protein>
<feature type="transmembrane region" description="Helical" evidence="1">
    <location>
        <begin position="21"/>
        <end position="40"/>
    </location>
</feature>
<evidence type="ECO:0000313" key="2">
    <source>
        <dbReference type="EMBL" id="MCL9814472.1"/>
    </source>
</evidence>
<keyword evidence="1" id="KW-0472">Membrane</keyword>
<comment type="caution">
    <text evidence="2">The sequence shown here is derived from an EMBL/GenBank/DDBJ whole genome shotgun (WGS) entry which is preliminary data.</text>
</comment>
<keyword evidence="3" id="KW-1185">Reference proteome</keyword>
<dbReference type="Proteomes" id="UP001202674">
    <property type="component" value="Unassembled WGS sequence"/>
</dbReference>
<reference evidence="2 3" key="1">
    <citation type="journal article" date="2022" name="Syst. Appl. Microbiol.">
        <title>Natronocalculus amylovorans gen. nov., sp. nov., and Natranaeroarchaeum aerophilus sp. nov., dominant culturable amylolytic natronoarchaea from hypersaline soda lakes in southwestern Siberia.</title>
        <authorList>
            <person name="Sorokin D.Y."/>
            <person name="Elcheninov A.G."/>
            <person name="Khizhniak T.V."/>
            <person name="Koenen M."/>
            <person name="Bale N.J."/>
            <person name="Damste J.S.S."/>
            <person name="Kublanov I.V."/>
        </authorList>
    </citation>
    <scope>NUCLEOTIDE SEQUENCE [LARGE SCALE GENOMIC DNA]</scope>
    <source>
        <strain evidence="2 3">AArc-St1-1</strain>
    </source>
</reference>
<feature type="transmembrane region" description="Helical" evidence="1">
    <location>
        <begin position="165"/>
        <end position="185"/>
    </location>
</feature>
<gene>
    <name evidence="2" type="ORF">AArcSt11_12510</name>
</gene>
<dbReference type="RefSeq" id="WP_250597499.1">
    <property type="nucleotide sequence ID" value="NZ_JAKRVY010000007.1"/>
</dbReference>
<accession>A0AAE3FRW3</accession>